<dbReference type="PIRSF" id="PIRSF033736">
    <property type="entry name" value="UCP033763"/>
    <property type="match status" value="1"/>
</dbReference>
<gene>
    <name evidence="1" type="ORF">DW687_06030</name>
</gene>
<name>A0A3E3DYL5_9FIRM</name>
<reference evidence="1 2" key="1">
    <citation type="submission" date="2018-08" db="EMBL/GenBank/DDBJ databases">
        <title>A genome reference for cultivated species of the human gut microbiota.</title>
        <authorList>
            <person name="Zou Y."/>
            <person name="Xue W."/>
            <person name="Luo G."/>
        </authorList>
    </citation>
    <scope>NUCLEOTIDE SEQUENCE [LARGE SCALE GENOMIC DNA]</scope>
    <source>
        <strain evidence="1 2">AM25-6</strain>
    </source>
</reference>
<dbReference type="SUPFAM" id="SSF102462">
    <property type="entry name" value="Peptidyl-tRNA hydrolase II"/>
    <property type="match status" value="1"/>
</dbReference>
<dbReference type="Proteomes" id="UP000261212">
    <property type="component" value="Unassembled WGS sequence"/>
</dbReference>
<dbReference type="InterPro" id="IPR023476">
    <property type="entry name" value="Pep_tRNA_hydro_II_dom_sf"/>
</dbReference>
<dbReference type="InterPro" id="IPR017021">
    <property type="entry name" value="UCP033763"/>
</dbReference>
<sequence length="139" mass="15310">MNEEKKCVMVIDENLPLGLIANTAAILGNTMGSHYPDLVGADVSDKEGNEHMGIISIPIPILKGNKEVLMDLINKLSDEKYKDIVVADFSDVAQSCNIYDEYIEKISKVNLGEMNYFGLALYGNKKLINKLTGSMGLLR</sequence>
<organism evidence="1 2">
    <name type="scientific">Anaerofustis stercorihominis</name>
    <dbReference type="NCBI Taxonomy" id="214853"/>
    <lineage>
        <taxon>Bacteria</taxon>
        <taxon>Bacillati</taxon>
        <taxon>Bacillota</taxon>
        <taxon>Clostridia</taxon>
        <taxon>Eubacteriales</taxon>
        <taxon>Eubacteriaceae</taxon>
        <taxon>Anaerofustis</taxon>
    </lineage>
</organism>
<proteinExistence type="predicted"/>
<evidence type="ECO:0000313" key="2">
    <source>
        <dbReference type="Proteomes" id="UP000261212"/>
    </source>
</evidence>
<accession>A0A3E3DYL5</accession>
<dbReference type="AlphaFoldDB" id="A0A3E3DYL5"/>
<dbReference type="Gene3D" id="3.40.1490.10">
    <property type="entry name" value="Bit1"/>
    <property type="match status" value="1"/>
</dbReference>
<dbReference type="EMBL" id="QUSM01000003">
    <property type="protein sequence ID" value="RGD74323.1"/>
    <property type="molecule type" value="Genomic_DNA"/>
</dbReference>
<dbReference type="Pfam" id="PF09391">
    <property type="entry name" value="DUF2000"/>
    <property type="match status" value="1"/>
</dbReference>
<comment type="caution">
    <text evidence="1">The sequence shown here is derived from an EMBL/GenBank/DDBJ whole genome shotgun (WGS) entry which is preliminary data.</text>
</comment>
<dbReference type="RefSeq" id="WP_117532079.1">
    <property type="nucleotide sequence ID" value="NZ_QUSM01000003.1"/>
</dbReference>
<dbReference type="InterPro" id="IPR018988">
    <property type="entry name" value="DUF2000"/>
</dbReference>
<evidence type="ECO:0000313" key="1">
    <source>
        <dbReference type="EMBL" id="RGD74323.1"/>
    </source>
</evidence>
<protein>
    <submittedName>
        <fullName evidence="1">DUF2000 domain-containing protein</fullName>
    </submittedName>
</protein>